<name>A0A1N6HW41_9BURK</name>
<sequence>MTLSPLLFHSPSSDGYVRVPEFMLARLTLVHVSSGIDEGLLADLRADAIDALDAGYTEWQGTLHPLTSQVTVGWDWYIEGTSGAFLIAWGDVRSNLMGVDGLGTDLGMVCTTRALVHRLMRLNWSQPVAANVAFALRGRHHMLSSFQRH</sequence>
<evidence type="ECO:0000313" key="1">
    <source>
        <dbReference type="EMBL" id="SIO24044.1"/>
    </source>
</evidence>
<dbReference type="Gene3D" id="3.10.450.610">
    <property type="match status" value="1"/>
</dbReference>
<protein>
    <recommendedName>
        <fullName evidence="3">DUF4902 domain-containing protein</fullName>
    </recommendedName>
</protein>
<keyword evidence="2" id="KW-1185">Reference proteome</keyword>
<dbReference type="EMBL" id="FSRU01000001">
    <property type="protein sequence ID" value="SIO24044.1"/>
    <property type="molecule type" value="Genomic_DNA"/>
</dbReference>
<dbReference type="OrthoDB" id="6921559at2"/>
<reference evidence="1 2" key="1">
    <citation type="submission" date="2016-11" db="EMBL/GenBank/DDBJ databases">
        <authorList>
            <person name="Jaros S."/>
            <person name="Januszkiewicz K."/>
            <person name="Wedrychowicz H."/>
        </authorList>
    </citation>
    <scope>NUCLEOTIDE SEQUENCE [LARGE SCALE GENOMIC DNA]</scope>
    <source>
        <strain evidence="1 2">GAS95</strain>
    </source>
</reference>
<accession>A0A1N6HW41</accession>
<dbReference type="RefSeq" id="WP_074295197.1">
    <property type="nucleotide sequence ID" value="NZ_FSRU01000001.1"/>
</dbReference>
<evidence type="ECO:0000313" key="2">
    <source>
        <dbReference type="Proteomes" id="UP000185151"/>
    </source>
</evidence>
<proteinExistence type="predicted"/>
<dbReference type="Proteomes" id="UP000185151">
    <property type="component" value="Unassembled WGS sequence"/>
</dbReference>
<organism evidence="1 2">
    <name type="scientific">Paraburkholderia phenazinium</name>
    <dbReference type="NCBI Taxonomy" id="60549"/>
    <lineage>
        <taxon>Bacteria</taxon>
        <taxon>Pseudomonadati</taxon>
        <taxon>Pseudomonadota</taxon>
        <taxon>Betaproteobacteria</taxon>
        <taxon>Burkholderiales</taxon>
        <taxon>Burkholderiaceae</taxon>
        <taxon>Paraburkholderia</taxon>
    </lineage>
</organism>
<dbReference type="AlphaFoldDB" id="A0A1N6HW41"/>
<dbReference type="InterPro" id="IPR032598">
    <property type="entry name" value="RsaM-like"/>
</dbReference>
<dbReference type="Pfam" id="PF16245">
    <property type="entry name" value="DUF4902"/>
    <property type="match status" value="1"/>
</dbReference>
<evidence type="ECO:0008006" key="3">
    <source>
        <dbReference type="Google" id="ProtNLM"/>
    </source>
</evidence>
<gene>
    <name evidence="1" type="ORF">SAMN05444165_1633</name>
</gene>